<dbReference type="OrthoDB" id="9764016at2"/>
<dbReference type="InterPro" id="IPR003347">
    <property type="entry name" value="JmjC_dom"/>
</dbReference>
<dbReference type="GO" id="GO:0016706">
    <property type="term" value="F:2-oxoglutarate-dependent dioxygenase activity"/>
    <property type="evidence" value="ECO:0007669"/>
    <property type="project" value="TreeGrafter"/>
</dbReference>
<dbReference type="InterPro" id="IPR046799">
    <property type="entry name" value="ROXA-like_wH"/>
</dbReference>
<dbReference type="Gene3D" id="3.40.366.30">
    <property type="entry name" value="50S ribosomal protein L16 arginine hydroxylase, Chain A, Domain 2"/>
    <property type="match status" value="1"/>
</dbReference>
<dbReference type="PANTHER" id="PTHR13096:SF8">
    <property type="entry name" value="RIBOSOMAL OXYGENASE 1"/>
    <property type="match status" value="1"/>
</dbReference>
<gene>
    <name evidence="7" type="ORF">SAMN05421760_104149</name>
</gene>
<keyword evidence="7" id="KW-0689">Ribosomal protein</keyword>
<name>A0A1N7LM17_9GAMM</name>
<sequence>MISNFPLGDMSVETFLRDYWQKKPLLIRNAFPDFEPPVSADELAGLACEDDVESRLVLQNAGGTNWELENGPFSDERFSSLPASHWTLLVQAVDHWVPEANALLEQFRFIPSWRIDDLMISYATKGGGVGPHYDNYDVFLIQASGQRRWEIGGIFGEDSPRRDDTPVMILPEWDAQETFILNPGDMLYVPPRLGHNGTAESDNCMTYSVGFRAPSHADILRQFTDYVGEQLKSETRYSDPDLTLQSSPGQILQTDIEKVRSIMTTYLNEPDLLENWFGEYMTEQKYPEQSGPSEDAELYAVEVLTEYLEDGGLLYRSEGSRFAYREKQDGGAVLFVNGIACEISPDSVDFARALCDLPAISAIDVPTREAQEVVTELYNMEALYGEE</sequence>
<keyword evidence="3" id="KW-0223">Dioxygenase</keyword>
<evidence type="ECO:0000256" key="2">
    <source>
        <dbReference type="ARBA" id="ARBA00022723"/>
    </source>
</evidence>
<dbReference type="GO" id="GO:0046872">
    <property type="term" value="F:metal ion binding"/>
    <property type="evidence" value="ECO:0007669"/>
    <property type="project" value="UniProtKB-KW"/>
</dbReference>
<dbReference type="AlphaFoldDB" id="A0A1N7LM17"/>
<dbReference type="EMBL" id="FTOE01000004">
    <property type="protein sequence ID" value="SIS74888.1"/>
    <property type="molecule type" value="Genomic_DNA"/>
</dbReference>
<evidence type="ECO:0000256" key="4">
    <source>
        <dbReference type="ARBA" id="ARBA00023002"/>
    </source>
</evidence>
<dbReference type="SUPFAM" id="SSF51197">
    <property type="entry name" value="Clavaminate synthase-like"/>
    <property type="match status" value="1"/>
</dbReference>
<protein>
    <submittedName>
        <fullName evidence="7">50S ribosomal protein L16 3-hydroxylase</fullName>
    </submittedName>
</protein>
<dbReference type="Pfam" id="PF08007">
    <property type="entry name" value="JmjC_2"/>
    <property type="match status" value="1"/>
</dbReference>
<dbReference type="STRING" id="619304.SAMN05421760_104149"/>
<dbReference type="SMART" id="SM00558">
    <property type="entry name" value="JmjC"/>
    <property type="match status" value="1"/>
</dbReference>
<evidence type="ECO:0000256" key="1">
    <source>
        <dbReference type="ARBA" id="ARBA00001954"/>
    </source>
</evidence>
<keyword evidence="4" id="KW-0560">Oxidoreductase</keyword>
<evidence type="ECO:0000313" key="8">
    <source>
        <dbReference type="Proteomes" id="UP000185999"/>
    </source>
</evidence>
<keyword evidence="2" id="KW-0479">Metal-binding</keyword>
<feature type="domain" description="JmjC" evidence="6">
    <location>
        <begin position="99"/>
        <end position="228"/>
    </location>
</feature>
<dbReference type="CDD" id="cd02208">
    <property type="entry name" value="cupin_RmlC-like"/>
    <property type="match status" value="1"/>
</dbReference>
<keyword evidence="7" id="KW-0687">Ribonucleoprotein</keyword>
<proteinExistence type="predicted"/>
<dbReference type="Proteomes" id="UP000185999">
    <property type="component" value="Unassembled WGS sequence"/>
</dbReference>
<organism evidence="7 8">
    <name type="scientific">Neptunomonas antarctica</name>
    <dbReference type="NCBI Taxonomy" id="619304"/>
    <lineage>
        <taxon>Bacteria</taxon>
        <taxon>Pseudomonadati</taxon>
        <taxon>Pseudomonadota</taxon>
        <taxon>Gammaproteobacteria</taxon>
        <taxon>Oceanospirillales</taxon>
        <taxon>Oceanospirillaceae</taxon>
        <taxon>Neptunomonas</taxon>
    </lineage>
</organism>
<dbReference type="GO" id="GO:0005840">
    <property type="term" value="C:ribosome"/>
    <property type="evidence" value="ECO:0007669"/>
    <property type="project" value="UniProtKB-KW"/>
</dbReference>
<keyword evidence="8" id="KW-1185">Reference proteome</keyword>
<comment type="cofactor">
    <cofactor evidence="1">
        <name>Fe(2+)</name>
        <dbReference type="ChEBI" id="CHEBI:29033"/>
    </cofactor>
</comment>
<dbReference type="Gene3D" id="2.60.120.650">
    <property type="entry name" value="Cupin"/>
    <property type="match status" value="1"/>
</dbReference>
<evidence type="ECO:0000259" key="6">
    <source>
        <dbReference type="PROSITE" id="PS51184"/>
    </source>
</evidence>
<reference evidence="8" key="1">
    <citation type="submission" date="2017-01" db="EMBL/GenBank/DDBJ databases">
        <authorList>
            <person name="Varghese N."/>
            <person name="Submissions S."/>
        </authorList>
    </citation>
    <scope>NUCLEOTIDE SEQUENCE [LARGE SCALE GENOMIC DNA]</scope>
    <source>
        <strain evidence="8">DSM 22306</strain>
    </source>
</reference>
<dbReference type="InterPro" id="IPR039994">
    <property type="entry name" value="NO66-like"/>
</dbReference>
<dbReference type="Pfam" id="PF20514">
    <property type="entry name" value="WHD_ROXA"/>
    <property type="match status" value="1"/>
</dbReference>
<evidence type="ECO:0000313" key="7">
    <source>
        <dbReference type="EMBL" id="SIS74888.1"/>
    </source>
</evidence>
<accession>A0A1N7LM17</accession>
<evidence type="ECO:0000256" key="5">
    <source>
        <dbReference type="ARBA" id="ARBA00023004"/>
    </source>
</evidence>
<dbReference type="PROSITE" id="PS51184">
    <property type="entry name" value="JMJC"/>
    <property type="match status" value="1"/>
</dbReference>
<dbReference type="PANTHER" id="PTHR13096">
    <property type="entry name" value="MINA53 MYC INDUCED NUCLEAR ANTIGEN"/>
    <property type="match status" value="1"/>
</dbReference>
<evidence type="ECO:0000256" key="3">
    <source>
        <dbReference type="ARBA" id="ARBA00022964"/>
    </source>
</evidence>
<keyword evidence="5" id="KW-0408">Iron</keyword>